<proteinExistence type="predicted"/>
<reference evidence="1 2" key="1">
    <citation type="journal article" date="2022" name="DNA Res.">
        <title>Chromosomal-level genome assembly of the orchid tree Bauhinia variegata (Leguminosae; Cercidoideae) supports the allotetraploid origin hypothesis of Bauhinia.</title>
        <authorList>
            <person name="Zhong Y."/>
            <person name="Chen Y."/>
            <person name="Zheng D."/>
            <person name="Pang J."/>
            <person name="Liu Y."/>
            <person name="Luo S."/>
            <person name="Meng S."/>
            <person name="Qian L."/>
            <person name="Wei D."/>
            <person name="Dai S."/>
            <person name="Zhou R."/>
        </authorList>
    </citation>
    <scope>NUCLEOTIDE SEQUENCE [LARGE SCALE GENOMIC DNA]</scope>
    <source>
        <strain evidence="1">BV-YZ2020</strain>
    </source>
</reference>
<accession>A0ACB9KJM8</accession>
<evidence type="ECO:0000313" key="2">
    <source>
        <dbReference type="Proteomes" id="UP000828941"/>
    </source>
</evidence>
<name>A0ACB9KJM8_BAUVA</name>
<dbReference type="EMBL" id="CM039439">
    <property type="protein sequence ID" value="KAI4297347.1"/>
    <property type="molecule type" value="Genomic_DNA"/>
</dbReference>
<protein>
    <submittedName>
        <fullName evidence="1">Uncharacterized protein</fullName>
    </submittedName>
</protein>
<dbReference type="Proteomes" id="UP000828941">
    <property type="component" value="Chromosome 14"/>
</dbReference>
<keyword evidence="2" id="KW-1185">Reference proteome</keyword>
<sequence length="99" mass="11276">MQPTVSKISAEAEYREMSKGAAEVQWLIYLIVGFGVNIKTPAKLFSDYMSTIYVARNPVFHEQTKYIKMDCHYVRDKVVNGLISLQHVSADSTVSRLFN</sequence>
<gene>
    <name evidence="1" type="ORF">L6164_037242</name>
</gene>
<comment type="caution">
    <text evidence="1">The sequence shown here is derived from an EMBL/GenBank/DDBJ whole genome shotgun (WGS) entry which is preliminary data.</text>
</comment>
<evidence type="ECO:0000313" key="1">
    <source>
        <dbReference type="EMBL" id="KAI4297347.1"/>
    </source>
</evidence>
<organism evidence="1 2">
    <name type="scientific">Bauhinia variegata</name>
    <name type="common">Purple orchid tree</name>
    <name type="synonym">Phanera variegata</name>
    <dbReference type="NCBI Taxonomy" id="167791"/>
    <lineage>
        <taxon>Eukaryota</taxon>
        <taxon>Viridiplantae</taxon>
        <taxon>Streptophyta</taxon>
        <taxon>Embryophyta</taxon>
        <taxon>Tracheophyta</taxon>
        <taxon>Spermatophyta</taxon>
        <taxon>Magnoliopsida</taxon>
        <taxon>eudicotyledons</taxon>
        <taxon>Gunneridae</taxon>
        <taxon>Pentapetalae</taxon>
        <taxon>rosids</taxon>
        <taxon>fabids</taxon>
        <taxon>Fabales</taxon>
        <taxon>Fabaceae</taxon>
        <taxon>Cercidoideae</taxon>
        <taxon>Cercideae</taxon>
        <taxon>Bauhiniinae</taxon>
        <taxon>Bauhinia</taxon>
    </lineage>
</organism>